<dbReference type="InterPro" id="IPR001138">
    <property type="entry name" value="Zn2Cys6_DnaBD"/>
</dbReference>
<evidence type="ECO:0000256" key="1">
    <source>
        <dbReference type="ARBA" id="ARBA00004123"/>
    </source>
</evidence>
<evidence type="ECO:0000313" key="7">
    <source>
        <dbReference type="EMBL" id="RUS28789.1"/>
    </source>
</evidence>
<dbReference type="GO" id="GO:0003677">
    <property type="term" value="F:DNA binding"/>
    <property type="evidence" value="ECO:0007669"/>
    <property type="project" value="UniProtKB-KW"/>
</dbReference>
<evidence type="ECO:0000256" key="2">
    <source>
        <dbReference type="ARBA" id="ARBA00022723"/>
    </source>
</evidence>
<dbReference type="PANTHER" id="PTHR46910:SF3">
    <property type="entry name" value="HALOTOLERANCE PROTEIN 9-RELATED"/>
    <property type="match status" value="1"/>
</dbReference>
<feature type="compositionally biased region" description="Basic and acidic residues" evidence="5">
    <location>
        <begin position="48"/>
        <end position="65"/>
    </location>
</feature>
<keyword evidence="2" id="KW-0479">Metal-binding</keyword>
<feature type="region of interest" description="Disordered" evidence="5">
    <location>
        <begin position="95"/>
        <end position="194"/>
    </location>
</feature>
<organism evidence="7 8">
    <name type="scientific">Jimgerdemannia flammicorona</name>
    <dbReference type="NCBI Taxonomy" id="994334"/>
    <lineage>
        <taxon>Eukaryota</taxon>
        <taxon>Fungi</taxon>
        <taxon>Fungi incertae sedis</taxon>
        <taxon>Mucoromycota</taxon>
        <taxon>Mucoromycotina</taxon>
        <taxon>Endogonomycetes</taxon>
        <taxon>Endogonales</taxon>
        <taxon>Endogonaceae</taxon>
        <taxon>Jimgerdemannia</taxon>
    </lineage>
</organism>
<feature type="region of interest" description="Disordered" evidence="5">
    <location>
        <begin position="208"/>
        <end position="263"/>
    </location>
</feature>
<dbReference type="SUPFAM" id="SSF57701">
    <property type="entry name" value="Zn2/Cys6 DNA-binding domain"/>
    <property type="match status" value="1"/>
</dbReference>
<keyword evidence="3" id="KW-0238">DNA-binding</keyword>
<dbReference type="SMART" id="SM00066">
    <property type="entry name" value="GAL4"/>
    <property type="match status" value="1"/>
</dbReference>
<dbReference type="InterPro" id="IPR036864">
    <property type="entry name" value="Zn2-C6_fun-type_DNA-bd_sf"/>
</dbReference>
<dbReference type="PROSITE" id="PS50048">
    <property type="entry name" value="ZN2_CY6_FUNGAL_2"/>
    <property type="match status" value="1"/>
</dbReference>
<dbReference type="GO" id="GO:0000981">
    <property type="term" value="F:DNA-binding transcription factor activity, RNA polymerase II-specific"/>
    <property type="evidence" value="ECO:0007669"/>
    <property type="project" value="InterPro"/>
</dbReference>
<dbReference type="PANTHER" id="PTHR46910">
    <property type="entry name" value="TRANSCRIPTION FACTOR PDR1"/>
    <property type="match status" value="1"/>
</dbReference>
<keyword evidence="8" id="KW-1185">Reference proteome</keyword>
<dbReference type="InterPro" id="IPR050987">
    <property type="entry name" value="AtrR-like"/>
</dbReference>
<reference evidence="7 8" key="1">
    <citation type="journal article" date="2018" name="New Phytol.">
        <title>Phylogenomics of Endogonaceae and evolution of mycorrhizas within Mucoromycota.</title>
        <authorList>
            <person name="Chang Y."/>
            <person name="Desiro A."/>
            <person name="Na H."/>
            <person name="Sandor L."/>
            <person name="Lipzen A."/>
            <person name="Clum A."/>
            <person name="Barry K."/>
            <person name="Grigoriev I.V."/>
            <person name="Martin F.M."/>
            <person name="Stajich J.E."/>
            <person name="Smith M.E."/>
            <person name="Bonito G."/>
            <person name="Spatafora J.W."/>
        </authorList>
    </citation>
    <scope>NUCLEOTIDE SEQUENCE [LARGE SCALE GENOMIC DNA]</scope>
    <source>
        <strain evidence="7 8">AD002</strain>
    </source>
</reference>
<protein>
    <recommendedName>
        <fullName evidence="6">Zn(2)-C6 fungal-type domain-containing protein</fullName>
    </recommendedName>
</protein>
<comment type="caution">
    <text evidence="7">The sequence shown here is derived from an EMBL/GenBank/DDBJ whole genome shotgun (WGS) entry which is preliminary data.</text>
</comment>
<keyword evidence="4" id="KW-0539">Nucleus</keyword>
<evidence type="ECO:0000313" key="8">
    <source>
        <dbReference type="Proteomes" id="UP000274822"/>
    </source>
</evidence>
<evidence type="ECO:0000256" key="4">
    <source>
        <dbReference type="ARBA" id="ARBA00023242"/>
    </source>
</evidence>
<dbReference type="Gene3D" id="4.10.240.10">
    <property type="entry name" value="Zn(2)-C6 fungal-type DNA-binding domain"/>
    <property type="match status" value="1"/>
</dbReference>
<feature type="compositionally biased region" description="Basic and acidic residues" evidence="5">
    <location>
        <begin position="103"/>
        <end position="113"/>
    </location>
</feature>
<dbReference type="GO" id="GO:0005634">
    <property type="term" value="C:nucleus"/>
    <property type="evidence" value="ECO:0007669"/>
    <property type="project" value="UniProtKB-SubCell"/>
</dbReference>
<gene>
    <name evidence="7" type="ORF">BC938DRAFT_481446</name>
</gene>
<accession>A0A433QG94</accession>
<dbReference type="Proteomes" id="UP000274822">
    <property type="component" value="Unassembled WGS sequence"/>
</dbReference>
<feature type="compositionally biased region" description="Low complexity" evidence="5">
    <location>
        <begin position="66"/>
        <end position="78"/>
    </location>
</feature>
<dbReference type="CDD" id="cd00067">
    <property type="entry name" value="GAL4"/>
    <property type="match status" value="1"/>
</dbReference>
<feature type="compositionally biased region" description="Low complexity" evidence="5">
    <location>
        <begin position="122"/>
        <end position="133"/>
    </location>
</feature>
<comment type="subcellular location">
    <subcellularLocation>
        <location evidence="1">Nucleus</location>
    </subcellularLocation>
</comment>
<evidence type="ECO:0000256" key="5">
    <source>
        <dbReference type="SAM" id="MobiDB-lite"/>
    </source>
</evidence>
<feature type="region of interest" description="Disordered" evidence="5">
    <location>
        <begin position="35"/>
        <end position="81"/>
    </location>
</feature>
<evidence type="ECO:0000256" key="3">
    <source>
        <dbReference type="ARBA" id="ARBA00023125"/>
    </source>
</evidence>
<evidence type="ECO:0000259" key="6">
    <source>
        <dbReference type="PROSITE" id="PS50048"/>
    </source>
</evidence>
<proteinExistence type="predicted"/>
<name>A0A433QG94_9FUNG</name>
<dbReference type="Pfam" id="PF00172">
    <property type="entry name" value="Zn_clus"/>
    <property type="match status" value="1"/>
</dbReference>
<dbReference type="PROSITE" id="PS00463">
    <property type="entry name" value="ZN2_CY6_FUNGAL_1"/>
    <property type="match status" value="1"/>
</dbReference>
<dbReference type="AlphaFoldDB" id="A0A433QG94"/>
<sequence>MTGHLPQNGSELRPTEDINDYSLFAEFGFQQFESGPQFSRTIGGFPESEIRIGNETETSPVKEHFPQQPRSRTSSRTRQACDPCAKAKRRCESESSGSTSCEKCAKSGKDCTYKRPQKRPSRTSLRSRSSSLRSRSEEVPPLPLTNAEIPPLPGFRPSADRSLKTNDPMDEDHVGSPASDLCHTPDRSTQNSILSELRVIRRALSRIGRQFPQSRSRHGQDYESEQEEGKSSGQDGYKSATSHTPKRPLSWPGLPKLLSGMVHPNPMETSLDGSSQSHVNKVKKPRNSFGNVITRVNGNIKVSSSLVGCFRISCTLLTPIFSTTSYSLSLYSKRRKTTHLRDLAITVAGGLELDF</sequence>
<dbReference type="GO" id="GO:0008270">
    <property type="term" value="F:zinc ion binding"/>
    <property type="evidence" value="ECO:0007669"/>
    <property type="project" value="InterPro"/>
</dbReference>
<feature type="domain" description="Zn(2)-C6 fungal-type" evidence="6">
    <location>
        <begin position="80"/>
        <end position="113"/>
    </location>
</feature>
<dbReference type="EMBL" id="RBNJ01006136">
    <property type="protein sequence ID" value="RUS28789.1"/>
    <property type="molecule type" value="Genomic_DNA"/>
</dbReference>